<proteinExistence type="inferred from homology"/>
<comment type="caution">
    <text evidence="7">The sequence shown here is derived from an EMBL/GenBank/DDBJ whole genome shotgun (WGS) entry which is preliminary data.</text>
</comment>
<comment type="cofactor">
    <cofactor evidence="1">
        <name>Ca(2+)</name>
        <dbReference type="ChEBI" id="CHEBI:29108"/>
    </cofactor>
</comment>
<organism evidence="7 8">
    <name type="scientific">Operophtera brumata</name>
    <name type="common">Winter moth</name>
    <name type="synonym">Phalaena brumata</name>
    <dbReference type="NCBI Taxonomy" id="104452"/>
    <lineage>
        <taxon>Eukaryota</taxon>
        <taxon>Metazoa</taxon>
        <taxon>Ecdysozoa</taxon>
        <taxon>Arthropoda</taxon>
        <taxon>Hexapoda</taxon>
        <taxon>Insecta</taxon>
        <taxon>Pterygota</taxon>
        <taxon>Neoptera</taxon>
        <taxon>Endopterygota</taxon>
        <taxon>Lepidoptera</taxon>
        <taxon>Glossata</taxon>
        <taxon>Ditrysia</taxon>
        <taxon>Geometroidea</taxon>
        <taxon>Geometridae</taxon>
        <taxon>Larentiinae</taxon>
        <taxon>Operophtera</taxon>
    </lineage>
</organism>
<sequence length="429" mass="48816">GWNDVSLHGSDQIMTPNIDIIGHKGIVIQNYYTDTQGTPSRSAMLTGKYPMRMGTQGESIGGAEDRGVPVSEKLLPSYLKDLGYATHLVGKWQLGKSRECFLPTYRGFDTFYGFLGSSIDYYTYNRVEVNMLNNTLIIFVSDNGAAATGMNENFGSNVPLRGTKGTPWEGAVRSTALIWHNRMRSHVWKGLFHVTDWMPTLISAAKGKITDPIDGIDQWHAMINDEEALRTEMIIAVDDLKGWGALRDGEFKIVIGNIEQCCSEYYGEELSKLRNEEPLYEKALLDSETATVFREVLNTTLNINKAFKKRSLCIISKPKNKINNTQLCMPTNELTLRFRNLWLEIQPRRPPSFDIRANPSFHDYIWYPWLDGDEPVPVPLTNTPRYPLQVSTEEFNYYVETKLKIMKESLNDCVKSLTDKFVDGMSRLF</sequence>
<keyword evidence="3" id="KW-0479">Metal-binding</keyword>
<name>A0A0L7L062_OPEBR</name>
<keyword evidence="5" id="KW-0325">Glycoprotein</keyword>
<dbReference type="GO" id="GO:0008484">
    <property type="term" value="F:sulfuric ester hydrolase activity"/>
    <property type="evidence" value="ECO:0007669"/>
    <property type="project" value="InterPro"/>
</dbReference>
<dbReference type="InterPro" id="IPR000917">
    <property type="entry name" value="Sulfatase_N"/>
</dbReference>
<dbReference type="SUPFAM" id="SSF53649">
    <property type="entry name" value="Alkaline phosphatase-like"/>
    <property type="match status" value="1"/>
</dbReference>
<dbReference type="STRING" id="104452.A0A0L7L062"/>
<dbReference type="PANTHER" id="PTHR10342:SF264">
    <property type="entry name" value="MIP05773P-RELATED"/>
    <property type="match status" value="1"/>
</dbReference>
<dbReference type="Pfam" id="PF00884">
    <property type="entry name" value="Sulfatase"/>
    <property type="match status" value="1"/>
</dbReference>
<evidence type="ECO:0000256" key="5">
    <source>
        <dbReference type="ARBA" id="ARBA00023180"/>
    </source>
</evidence>
<evidence type="ECO:0000256" key="2">
    <source>
        <dbReference type="ARBA" id="ARBA00008779"/>
    </source>
</evidence>
<evidence type="ECO:0000256" key="1">
    <source>
        <dbReference type="ARBA" id="ARBA00001913"/>
    </source>
</evidence>
<gene>
    <name evidence="7" type="ORF">OBRU01_17341</name>
</gene>
<evidence type="ECO:0000313" key="8">
    <source>
        <dbReference type="Proteomes" id="UP000037510"/>
    </source>
</evidence>
<dbReference type="EMBL" id="JTDY01004028">
    <property type="protein sequence ID" value="KOB68691.1"/>
    <property type="molecule type" value="Genomic_DNA"/>
</dbReference>
<feature type="domain" description="Sulfatase N-terminal" evidence="6">
    <location>
        <begin position="1"/>
        <end position="130"/>
    </location>
</feature>
<protein>
    <submittedName>
        <fullName evidence="7">Arylsulfatase B</fullName>
    </submittedName>
</protein>
<dbReference type="InterPro" id="IPR017850">
    <property type="entry name" value="Alkaline_phosphatase_core_sf"/>
</dbReference>
<evidence type="ECO:0000259" key="6">
    <source>
        <dbReference type="Pfam" id="PF00884"/>
    </source>
</evidence>
<keyword evidence="4" id="KW-0106">Calcium</keyword>
<reference evidence="7 8" key="1">
    <citation type="journal article" date="2015" name="Genome Biol. Evol.">
        <title>The genome of winter moth (Operophtera brumata) provides a genomic perspective on sexual dimorphism and phenology.</title>
        <authorList>
            <person name="Derks M.F."/>
            <person name="Smit S."/>
            <person name="Salis L."/>
            <person name="Schijlen E."/>
            <person name="Bossers A."/>
            <person name="Mateman C."/>
            <person name="Pijl A.S."/>
            <person name="de Ridder D."/>
            <person name="Groenen M.A."/>
            <person name="Visser M.E."/>
            <person name="Megens H.J."/>
        </authorList>
    </citation>
    <scope>NUCLEOTIDE SEQUENCE [LARGE SCALE GENOMIC DNA]</scope>
    <source>
        <strain evidence="7">WM2013NL</strain>
        <tissue evidence="7">Head and thorax</tissue>
    </source>
</reference>
<keyword evidence="8" id="KW-1185">Reference proteome</keyword>
<accession>A0A0L7L062</accession>
<dbReference type="Gene3D" id="3.40.720.10">
    <property type="entry name" value="Alkaline Phosphatase, subunit A"/>
    <property type="match status" value="2"/>
</dbReference>
<evidence type="ECO:0000256" key="4">
    <source>
        <dbReference type="ARBA" id="ARBA00022837"/>
    </source>
</evidence>
<dbReference type="AlphaFoldDB" id="A0A0L7L062"/>
<dbReference type="Gene3D" id="3.30.1120.10">
    <property type="match status" value="1"/>
</dbReference>
<dbReference type="PANTHER" id="PTHR10342">
    <property type="entry name" value="ARYLSULFATASE"/>
    <property type="match status" value="1"/>
</dbReference>
<evidence type="ECO:0000256" key="3">
    <source>
        <dbReference type="ARBA" id="ARBA00022723"/>
    </source>
</evidence>
<dbReference type="Proteomes" id="UP000037510">
    <property type="component" value="Unassembled WGS sequence"/>
</dbReference>
<comment type="similarity">
    <text evidence="2">Belongs to the sulfatase family.</text>
</comment>
<dbReference type="InterPro" id="IPR047115">
    <property type="entry name" value="ARSB"/>
</dbReference>
<dbReference type="GO" id="GO:0046872">
    <property type="term" value="F:metal ion binding"/>
    <property type="evidence" value="ECO:0007669"/>
    <property type="project" value="UniProtKB-KW"/>
</dbReference>
<evidence type="ECO:0000313" key="7">
    <source>
        <dbReference type="EMBL" id="KOB68691.1"/>
    </source>
</evidence>
<feature type="non-terminal residue" evidence="7">
    <location>
        <position position="1"/>
    </location>
</feature>